<dbReference type="EMBL" id="JAWWMZ010000022">
    <property type="protein sequence ID" value="MDX4957902.1"/>
    <property type="molecule type" value="Genomic_DNA"/>
</dbReference>
<comment type="caution">
    <text evidence="1">The sequence shown here is derived from an EMBL/GenBank/DDBJ whole genome shotgun (WGS) entry which is preliminary data.</text>
</comment>
<reference evidence="1" key="1">
    <citation type="submission" date="2023-11" db="EMBL/GenBank/DDBJ databases">
        <title>Identification and selenium tolerance of Delftia acidovorans R3-25.</title>
        <authorList>
            <person name="Zhang S."/>
            <person name="Liu Y."/>
            <person name="Guo Y."/>
        </authorList>
    </citation>
    <scope>NUCLEOTIDE SEQUENCE</scope>
    <source>
        <strain evidence="1">R3-25</strain>
    </source>
</reference>
<sequence length="45" mass="5388">MAAFLLICSPAILLVLVLVWQLIGLWGDIRAHRRQVEEFRRKWRL</sequence>
<organism evidence="1 2">
    <name type="scientific">Delftia acidovorans</name>
    <name type="common">Pseudomonas acidovorans</name>
    <name type="synonym">Comamonas acidovorans</name>
    <dbReference type="NCBI Taxonomy" id="80866"/>
    <lineage>
        <taxon>Bacteria</taxon>
        <taxon>Pseudomonadati</taxon>
        <taxon>Pseudomonadota</taxon>
        <taxon>Betaproteobacteria</taxon>
        <taxon>Burkholderiales</taxon>
        <taxon>Comamonadaceae</taxon>
        <taxon>Delftia</taxon>
    </lineage>
</organism>
<protein>
    <submittedName>
        <fullName evidence="1">Uncharacterized protein</fullName>
    </submittedName>
</protein>
<dbReference type="RefSeq" id="WP_319076968.1">
    <property type="nucleotide sequence ID" value="NZ_JAWWMZ010000022.1"/>
</dbReference>
<dbReference type="AlphaFoldDB" id="A0AAJ2VDS7"/>
<name>A0AAJ2VDS7_DELAC</name>
<gene>
    <name evidence="1" type="ORF">SGN30_31160</name>
</gene>
<dbReference type="Proteomes" id="UP001287445">
    <property type="component" value="Unassembled WGS sequence"/>
</dbReference>
<evidence type="ECO:0000313" key="2">
    <source>
        <dbReference type="Proteomes" id="UP001287445"/>
    </source>
</evidence>
<evidence type="ECO:0000313" key="1">
    <source>
        <dbReference type="EMBL" id="MDX4957902.1"/>
    </source>
</evidence>
<accession>A0AAJ2VDS7</accession>
<proteinExistence type="predicted"/>